<protein>
    <recommendedName>
        <fullName evidence="4">Roadblock/LC7 family protein</fullName>
    </recommendedName>
</protein>
<feature type="region of interest" description="Disordered" evidence="1">
    <location>
        <begin position="171"/>
        <end position="199"/>
    </location>
</feature>
<name>B3QTU9_CHLT3</name>
<dbReference type="SUPFAM" id="SSF103196">
    <property type="entry name" value="Roadblock/LC7 domain"/>
    <property type="match status" value="1"/>
</dbReference>
<dbReference type="Proteomes" id="UP000001208">
    <property type="component" value="Chromosome"/>
</dbReference>
<evidence type="ECO:0000313" key="2">
    <source>
        <dbReference type="EMBL" id="ACF14297.1"/>
    </source>
</evidence>
<feature type="compositionally biased region" description="Low complexity" evidence="1">
    <location>
        <begin position="171"/>
        <end position="187"/>
    </location>
</feature>
<gene>
    <name evidence="2" type="ordered locus">Ctha_1840</name>
</gene>
<evidence type="ECO:0000256" key="1">
    <source>
        <dbReference type="SAM" id="MobiDB-lite"/>
    </source>
</evidence>
<dbReference type="KEGG" id="cts:Ctha_1840"/>
<dbReference type="HOGENOM" id="CLU_833411_0_0_10"/>
<reference evidence="2 3" key="1">
    <citation type="submission" date="2008-06" db="EMBL/GenBank/DDBJ databases">
        <title>Complete sequence of Chloroherpeton thalassium ATCC 35110.</title>
        <authorList>
            <consortium name="US DOE Joint Genome Institute"/>
            <person name="Lucas S."/>
            <person name="Copeland A."/>
            <person name="Lapidus A."/>
            <person name="Glavina del Rio T."/>
            <person name="Dalin E."/>
            <person name="Tice H."/>
            <person name="Bruce D."/>
            <person name="Goodwin L."/>
            <person name="Pitluck S."/>
            <person name="Schmutz J."/>
            <person name="Larimer F."/>
            <person name="Land M."/>
            <person name="Hauser L."/>
            <person name="Kyrpides N."/>
            <person name="Mikhailova N."/>
            <person name="Liu Z."/>
            <person name="Li T."/>
            <person name="Zhao F."/>
            <person name="Overmann J."/>
            <person name="Bryant D.A."/>
            <person name="Richardson P."/>
        </authorList>
    </citation>
    <scope>NUCLEOTIDE SEQUENCE [LARGE SCALE GENOMIC DNA]</scope>
    <source>
        <strain evidence="3">ATCC 35110 / GB-78</strain>
    </source>
</reference>
<keyword evidence="3" id="KW-1185">Reference proteome</keyword>
<proteinExistence type="predicted"/>
<evidence type="ECO:0008006" key="4">
    <source>
        <dbReference type="Google" id="ProtNLM"/>
    </source>
</evidence>
<accession>B3QTU9</accession>
<dbReference type="eggNOG" id="ENOG5033Q5H">
    <property type="taxonomic scope" value="Bacteria"/>
</dbReference>
<dbReference type="EMBL" id="CP001100">
    <property type="protein sequence ID" value="ACF14297.1"/>
    <property type="molecule type" value="Genomic_DNA"/>
</dbReference>
<dbReference type="AlphaFoldDB" id="B3QTU9"/>
<organism evidence="2 3">
    <name type="scientific">Chloroherpeton thalassium (strain ATCC 35110 / GB-78)</name>
    <dbReference type="NCBI Taxonomy" id="517418"/>
    <lineage>
        <taxon>Bacteria</taxon>
        <taxon>Pseudomonadati</taxon>
        <taxon>Chlorobiota</taxon>
        <taxon>Chlorobiia</taxon>
        <taxon>Chlorobiales</taxon>
        <taxon>Chloroherpetonaceae</taxon>
        <taxon>Chloroherpeton</taxon>
    </lineage>
</organism>
<evidence type="ECO:0000313" key="3">
    <source>
        <dbReference type="Proteomes" id="UP000001208"/>
    </source>
</evidence>
<sequence length="333" mass="36484">MNTTAQPIEKAKLDLLAANADAKKFKDILGEFDAKQLKAIQEFFWDFIIKESKTTPTKFTPKHIIEALEPTSKYQQRARCREPLGYCTISMCVRINPECAVKRITGIMLALRPFIETIVTARPEILSGNYLQEQASLPALLPPKSTPAVKEEPLPSSARIIKEAGNNAASTAPAASAPAALPESSASDAKEDPHGQTAAAQIKEKFEKYRPKLWEMVEFDGLDHAFIMTKAGHVVQTASSSRSEFEKMAKILSEEIASVIEQGDAASFHPLLTVTKEFKKGVLAIRSLGNDIYLVGTSETVLPGKIHSLIVRLGELLKIEMSIAEKTQAKPQA</sequence>
<dbReference type="RefSeq" id="WP_012500381.1">
    <property type="nucleotide sequence ID" value="NC_011026.1"/>
</dbReference>